<dbReference type="Gene3D" id="2.60.40.1180">
    <property type="entry name" value="Golgi alpha-mannosidase II"/>
    <property type="match status" value="1"/>
</dbReference>
<proteinExistence type="inferred from homology"/>
<dbReference type="Gene3D" id="3.20.20.80">
    <property type="entry name" value="Glycosidases"/>
    <property type="match status" value="1"/>
</dbReference>
<dbReference type="Pfam" id="PF23915">
    <property type="entry name" value="SusG_C"/>
    <property type="match status" value="1"/>
</dbReference>
<dbReference type="SUPFAM" id="SSF51011">
    <property type="entry name" value="Glycosyl hydrolase domain"/>
    <property type="match status" value="1"/>
</dbReference>
<keyword evidence="6" id="KW-1185">Reference proteome</keyword>
<gene>
    <name evidence="5" type="ORF">CSC2_23700</name>
</gene>
<name>A0ABQ1EAZ7_9CLOT</name>
<dbReference type="EMBL" id="BMBA01000002">
    <property type="protein sequence ID" value="GFZ31844.1"/>
    <property type="molecule type" value="Genomic_DNA"/>
</dbReference>
<protein>
    <submittedName>
        <fullName evidence="5">Oligo-1,6-glucosidase</fullName>
    </submittedName>
</protein>
<dbReference type="SMART" id="SM00642">
    <property type="entry name" value="Aamy"/>
    <property type="match status" value="1"/>
</dbReference>
<evidence type="ECO:0000313" key="5">
    <source>
        <dbReference type="EMBL" id="GFZ31844.1"/>
    </source>
</evidence>
<keyword evidence="3" id="KW-0326">Glycosidase</keyword>
<reference evidence="5 6" key="1">
    <citation type="journal article" date="2021" name="Int. J. Syst. Evol. Microbiol.">
        <title>Clostridium zeae sp. nov., isolated from corn silage.</title>
        <authorList>
            <person name="Kobayashi H."/>
            <person name="Tanizawa Y."/>
            <person name="Yagura M."/>
            <person name="Sakamoto M."/>
            <person name="Ohkuma M."/>
            <person name="Tohno M."/>
        </authorList>
    </citation>
    <scope>NUCLEOTIDE SEQUENCE [LARGE SCALE GENOMIC DNA]</scope>
    <source>
        <strain evidence="5 6">CSC2</strain>
    </source>
</reference>
<dbReference type="SUPFAM" id="SSF51445">
    <property type="entry name" value="(Trans)glycosidases"/>
    <property type="match status" value="1"/>
</dbReference>
<comment type="caution">
    <text evidence="5">The sequence shown here is derived from an EMBL/GenBank/DDBJ whole genome shotgun (WGS) entry which is preliminary data.</text>
</comment>
<dbReference type="Proteomes" id="UP000663802">
    <property type="component" value="Unassembled WGS sequence"/>
</dbReference>
<dbReference type="InterPro" id="IPR017853">
    <property type="entry name" value="GH"/>
</dbReference>
<dbReference type="InterPro" id="IPR056300">
    <property type="entry name" value="SusG-like_C"/>
</dbReference>
<evidence type="ECO:0000256" key="3">
    <source>
        <dbReference type="ARBA" id="ARBA00023295"/>
    </source>
</evidence>
<comment type="similarity">
    <text evidence="1">Belongs to the glycosyl hydrolase 13 family.</text>
</comment>
<dbReference type="InterPro" id="IPR013780">
    <property type="entry name" value="Glyco_hydro_b"/>
</dbReference>
<dbReference type="InterPro" id="IPR045857">
    <property type="entry name" value="O16G_dom_2"/>
</dbReference>
<dbReference type="NCBIfam" id="NF008183">
    <property type="entry name" value="PRK10933.1"/>
    <property type="match status" value="1"/>
</dbReference>
<evidence type="ECO:0000259" key="4">
    <source>
        <dbReference type="SMART" id="SM00642"/>
    </source>
</evidence>
<dbReference type="RefSeq" id="WP_206870130.1">
    <property type="nucleotide sequence ID" value="NZ_BMBA01000002.1"/>
</dbReference>
<dbReference type="PANTHER" id="PTHR10357">
    <property type="entry name" value="ALPHA-AMYLASE FAMILY MEMBER"/>
    <property type="match status" value="1"/>
</dbReference>
<dbReference type="Pfam" id="PF00128">
    <property type="entry name" value="Alpha-amylase"/>
    <property type="match status" value="1"/>
</dbReference>
<dbReference type="CDD" id="cd11333">
    <property type="entry name" value="AmyAc_SI_OligoGlu_DGase"/>
    <property type="match status" value="1"/>
</dbReference>
<evidence type="ECO:0000256" key="1">
    <source>
        <dbReference type="ARBA" id="ARBA00008061"/>
    </source>
</evidence>
<sequence length="558" mass="65567">MERKWWKEGVVYQLYPRSFKDSNGDGIGDLRGVIEKLDYLKELGINIMWLNPVYKSPNDDMGYDISDYRDIMDEFGTMDDFKELLIGLHERGIKLVMDLVVNHTSDEHKWFLESRSSVDNQYRDYYIWGKGKNGEVPNNWGSCFSGSAWQYDETTEEYFLHLFSKKQPDLNWENPAVRREVYDMMKYWFEMGVDGFRMDVINFISKVPGLPDGPKGEGDLYGNFAPYSMNGPRIHEFMQEMHKEVLSKYDVMTVGECPGVSPELAKAYVGKDRNELNMIFQFELMDIGKGRTKWEEKPWTLGEFKAIMSKWQEELSDDGWNSLFLNNHDQPRMVSRFGNDKEYRVESAKMLATMLHTMHGTPYIYQGEEIGMTNVKYTSIDDYKDLEILNAYKELVEGSLMKEEDFMAGVYRMGRDNARTPIQWSNSLNGGFSNGAPWLKVNPNYTEINVEEALKDSNSIFYYYKKLIQLRKENDVIVYGIFKEYYKESESVYCYTRQLEDKKLLVVLNFFEEEVQFLVPEELRGLTRNILISNYDNVPQDDQIKLRPYEAIVYELQD</sequence>
<dbReference type="PANTHER" id="PTHR10357:SF184">
    <property type="entry name" value="OLIGO-1,6-GLUCOSIDASE 1"/>
    <property type="match status" value="1"/>
</dbReference>
<dbReference type="Gene3D" id="3.90.400.10">
    <property type="entry name" value="Oligo-1,6-glucosidase, Domain 2"/>
    <property type="match status" value="1"/>
</dbReference>
<accession>A0ABQ1EAZ7</accession>
<evidence type="ECO:0000256" key="2">
    <source>
        <dbReference type="ARBA" id="ARBA00022801"/>
    </source>
</evidence>
<organism evidence="5 6">
    <name type="scientific">Clostridium zeae</name>
    <dbReference type="NCBI Taxonomy" id="2759022"/>
    <lineage>
        <taxon>Bacteria</taxon>
        <taxon>Bacillati</taxon>
        <taxon>Bacillota</taxon>
        <taxon>Clostridia</taxon>
        <taxon>Eubacteriales</taxon>
        <taxon>Clostridiaceae</taxon>
        <taxon>Clostridium</taxon>
    </lineage>
</organism>
<feature type="domain" description="Glycosyl hydrolase family 13 catalytic" evidence="4">
    <location>
        <begin position="13"/>
        <end position="419"/>
    </location>
</feature>
<dbReference type="InterPro" id="IPR006047">
    <property type="entry name" value="GH13_cat_dom"/>
</dbReference>
<evidence type="ECO:0000313" key="6">
    <source>
        <dbReference type="Proteomes" id="UP000663802"/>
    </source>
</evidence>
<keyword evidence="2" id="KW-0378">Hydrolase</keyword>